<gene>
    <name evidence="3" type="ORF">H312_01735</name>
</gene>
<dbReference type="AlphaFoldDB" id="A0A059F169"/>
<dbReference type="VEuPathDB" id="MicrosporidiaDB:H312_01735"/>
<dbReference type="EMBL" id="KK365160">
    <property type="protein sequence ID" value="KCZ80852.1"/>
    <property type="molecule type" value="Genomic_DNA"/>
</dbReference>
<name>A0A059F169_9MICR</name>
<proteinExistence type="predicted"/>
<evidence type="ECO:0000313" key="3">
    <source>
        <dbReference type="EMBL" id="KCZ80852.1"/>
    </source>
</evidence>
<feature type="chain" id="PRO_5001571853" evidence="2">
    <location>
        <begin position="21"/>
        <end position="120"/>
    </location>
</feature>
<evidence type="ECO:0000256" key="1">
    <source>
        <dbReference type="SAM" id="Phobius"/>
    </source>
</evidence>
<feature type="transmembrane region" description="Helical" evidence="1">
    <location>
        <begin position="85"/>
        <end position="106"/>
    </location>
</feature>
<keyword evidence="4" id="KW-1185">Reference proteome</keyword>
<evidence type="ECO:0000313" key="4">
    <source>
        <dbReference type="Proteomes" id="UP000030655"/>
    </source>
</evidence>
<accession>A0A059F169</accession>
<sequence length="120" mass="14089">MLVKIILCILNIIIVQCTSGTPVRISPRLNYTSCYRPYYRNRPFMFNSNKSNNRIGLKTNIGKHSHCLFKCVSPKGDNIFCIVSFWRIILCLVVICLIIYIIYKLLSLKRFLNRNRITKE</sequence>
<reference evidence="3 4" key="2">
    <citation type="submission" date="2014-03" db="EMBL/GenBank/DDBJ databases">
        <title>The Genome Sequence of Anncaliia algerae insect isolate PRA339.</title>
        <authorList>
            <consortium name="The Broad Institute Genome Sequencing Platform"/>
            <consortium name="The Broad Institute Genome Sequencing Center for Infectious Disease"/>
            <person name="Cuomo C."/>
            <person name="Becnel J."/>
            <person name="Sanscrainte N."/>
            <person name="Walker B."/>
            <person name="Young S.K."/>
            <person name="Zeng Q."/>
            <person name="Gargeya S."/>
            <person name="Fitzgerald M."/>
            <person name="Haas B."/>
            <person name="Abouelleil A."/>
            <person name="Alvarado L."/>
            <person name="Arachchi H.M."/>
            <person name="Berlin A.M."/>
            <person name="Chapman S.B."/>
            <person name="Dewar J."/>
            <person name="Goldberg J."/>
            <person name="Griggs A."/>
            <person name="Gujja S."/>
            <person name="Hansen M."/>
            <person name="Howarth C."/>
            <person name="Imamovic A."/>
            <person name="Larimer J."/>
            <person name="McCowan C."/>
            <person name="Murphy C."/>
            <person name="Neiman D."/>
            <person name="Pearson M."/>
            <person name="Priest M."/>
            <person name="Roberts A."/>
            <person name="Saif S."/>
            <person name="Shea T."/>
            <person name="Sisk P."/>
            <person name="Sykes S."/>
            <person name="Wortman J."/>
            <person name="Nusbaum C."/>
            <person name="Birren B."/>
        </authorList>
    </citation>
    <scope>NUCLEOTIDE SEQUENCE [LARGE SCALE GENOMIC DNA]</scope>
    <source>
        <strain evidence="3 4">PRA339</strain>
    </source>
</reference>
<protein>
    <submittedName>
        <fullName evidence="3">Uncharacterized protein</fullName>
    </submittedName>
</protein>
<dbReference type="Proteomes" id="UP000030655">
    <property type="component" value="Unassembled WGS sequence"/>
</dbReference>
<dbReference type="OrthoDB" id="10354313at2759"/>
<keyword evidence="2" id="KW-0732">Signal</keyword>
<organism evidence="3 4">
    <name type="scientific">Anncaliia algerae PRA339</name>
    <dbReference type="NCBI Taxonomy" id="1288291"/>
    <lineage>
        <taxon>Eukaryota</taxon>
        <taxon>Fungi</taxon>
        <taxon>Fungi incertae sedis</taxon>
        <taxon>Microsporidia</taxon>
        <taxon>Tubulinosematoidea</taxon>
        <taxon>Tubulinosematidae</taxon>
        <taxon>Anncaliia</taxon>
    </lineage>
</organism>
<feature type="signal peptide" evidence="2">
    <location>
        <begin position="1"/>
        <end position="20"/>
    </location>
</feature>
<keyword evidence="1" id="KW-0812">Transmembrane</keyword>
<evidence type="ECO:0000256" key="2">
    <source>
        <dbReference type="SAM" id="SignalP"/>
    </source>
</evidence>
<dbReference type="HOGENOM" id="CLU_2049107_0_0_1"/>
<keyword evidence="1" id="KW-0472">Membrane</keyword>
<reference evidence="4" key="1">
    <citation type="submission" date="2013-02" db="EMBL/GenBank/DDBJ databases">
        <authorList>
            <consortium name="The Broad Institute Genome Sequencing Platform"/>
            <person name="Cuomo C."/>
            <person name="Becnel J."/>
            <person name="Sanscrainte N."/>
            <person name="Walker B."/>
            <person name="Young S.K."/>
            <person name="Zeng Q."/>
            <person name="Gargeya S."/>
            <person name="Fitzgerald M."/>
            <person name="Haas B."/>
            <person name="Abouelleil A."/>
            <person name="Alvarado L."/>
            <person name="Arachchi H.M."/>
            <person name="Berlin A.M."/>
            <person name="Chapman S.B."/>
            <person name="Dewar J."/>
            <person name="Goldberg J."/>
            <person name="Griggs A."/>
            <person name="Gujja S."/>
            <person name="Hansen M."/>
            <person name="Howarth C."/>
            <person name="Imamovic A."/>
            <person name="Larimer J."/>
            <person name="McCowan C."/>
            <person name="Murphy C."/>
            <person name="Neiman D."/>
            <person name="Pearson M."/>
            <person name="Priest M."/>
            <person name="Roberts A."/>
            <person name="Saif S."/>
            <person name="Shea T."/>
            <person name="Sisk P."/>
            <person name="Sykes S."/>
            <person name="Wortman J."/>
            <person name="Nusbaum C."/>
            <person name="Birren B."/>
        </authorList>
    </citation>
    <scope>NUCLEOTIDE SEQUENCE [LARGE SCALE GENOMIC DNA]</scope>
    <source>
        <strain evidence="4">PRA339</strain>
    </source>
</reference>
<keyword evidence="1" id="KW-1133">Transmembrane helix</keyword>